<dbReference type="Proteomes" id="UP000887579">
    <property type="component" value="Unplaced"/>
</dbReference>
<reference evidence="2" key="1">
    <citation type="submission" date="2022-11" db="UniProtKB">
        <authorList>
            <consortium name="WormBaseParasite"/>
        </authorList>
    </citation>
    <scope>IDENTIFICATION</scope>
</reference>
<proteinExistence type="predicted"/>
<organism evidence="1 2">
    <name type="scientific">Panagrolaimus sp. ES5</name>
    <dbReference type="NCBI Taxonomy" id="591445"/>
    <lineage>
        <taxon>Eukaryota</taxon>
        <taxon>Metazoa</taxon>
        <taxon>Ecdysozoa</taxon>
        <taxon>Nematoda</taxon>
        <taxon>Chromadorea</taxon>
        <taxon>Rhabditida</taxon>
        <taxon>Tylenchina</taxon>
        <taxon>Panagrolaimomorpha</taxon>
        <taxon>Panagrolaimoidea</taxon>
        <taxon>Panagrolaimidae</taxon>
        <taxon>Panagrolaimus</taxon>
    </lineage>
</organism>
<accession>A0AC34FAA3</accession>
<evidence type="ECO:0000313" key="2">
    <source>
        <dbReference type="WBParaSite" id="ES5_v2.g14155.t1"/>
    </source>
</evidence>
<dbReference type="WBParaSite" id="ES5_v2.g14155.t1">
    <property type="protein sequence ID" value="ES5_v2.g14155.t1"/>
    <property type="gene ID" value="ES5_v2.g14155"/>
</dbReference>
<sequence>MASNSSLQYLTFCLIAFCLLEVSIACIGSGVCGGQGGCGGPPPPPPVCSGGCQTGYQCGSYGCYRVRRARARASNTISVGAPEANLFGPSRFDALARPGSLSPALQPQIPQSPNEAFMQCCETRGLPDACLQKCNFNTYTKEALMAMYFQTDACPIAAAAEIQFCAAQGLCGGQGGCGGPPPPPPVCSGGCQTGYQCGSYGCYRVRRARARASNTISVGAPEANLFGPSRFDALARPGSLSPALQPQIPQSPNEAFMQCCETRGLPDACLQKCNFNTYTKEALMAMYFQTDACPIAAAAEIQFCAAQGRDYSDCCARNGVTTTMSGEKCLTFCDQRPGNVTQLDFSYVGCYDRFEQMKACFWHGAKGAF</sequence>
<evidence type="ECO:0000313" key="1">
    <source>
        <dbReference type="Proteomes" id="UP000887579"/>
    </source>
</evidence>
<name>A0AC34FAA3_9BILA</name>
<protein>
    <submittedName>
        <fullName evidence="2">Uncharacterized protein</fullName>
    </submittedName>
</protein>